<gene>
    <name evidence="3" type="ORF">Tco_0877768</name>
</gene>
<feature type="coiled-coil region" evidence="1">
    <location>
        <begin position="461"/>
        <end position="526"/>
    </location>
</feature>
<comment type="caution">
    <text evidence="3">The sequence shown here is derived from an EMBL/GenBank/DDBJ whole genome shotgun (WGS) entry which is preliminary data.</text>
</comment>
<keyword evidence="1" id="KW-0175">Coiled coil</keyword>
<feature type="region of interest" description="Disordered" evidence="2">
    <location>
        <begin position="683"/>
        <end position="735"/>
    </location>
</feature>
<feature type="coiled-coil region" evidence="1">
    <location>
        <begin position="319"/>
        <end position="346"/>
    </location>
</feature>
<dbReference type="Proteomes" id="UP001151760">
    <property type="component" value="Unassembled WGS sequence"/>
</dbReference>
<feature type="compositionally biased region" description="Polar residues" evidence="2">
    <location>
        <begin position="688"/>
        <end position="700"/>
    </location>
</feature>
<evidence type="ECO:0000256" key="2">
    <source>
        <dbReference type="SAM" id="MobiDB-lite"/>
    </source>
</evidence>
<protein>
    <submittedName>
        <fullName evidence="3">Uncharacterized protein</fullName>
    </submittedName>
</protein>
<organism evidence="3 4">
    <name type="scientific">Tanacetum coccineum</name>
    <dbReference type="NCBI Taxonomy" id="301880"/>
    <lineage>
        <taxon>Eukaryota</taxon>
        <taxon>Viridiplantae</taxon>
        <taxon>Streptophyta</taxon>
        <taxon>Embryophyta</taxon>
        <taxon>Tracheophyta</taxon>
        <taxon>Spermatophyta</taxon>
        <taxon>Magnoliopsida</taxon>
        <taxon>eudicotyledons</taxon>
        <taxon>Gunneridae</taxon>
        <taxon>Pentapetalae</taxon>
        <taxon>asterids</taxon>
        <taxon>campanulids</taxon>
        <taxon>Asterales</taxon>
        <taxon>Asteraceae</taxon>
        <taxon>Asteroideae</taxon>
        <taxon>Anthemideae</taxon>
        <taxon>Anthemidinae</taxon>
        <taxon>Tanacetum</taxon>
    </lineage>
</organism>
<reference evidence="3" key="2">
    <citation type="submission" date="2022-01" db="EMBL/GenBank/DDBJ databases">
        <authorList>
            <person name="Yamashiro T."/>
            <person name="Shiraishi A."/>
            <person name="Satake H."/>
            <person name="Nakayama K."/>
        </authorList>
    </citation>
    <scope>NUCLEOTIDE SEQUENCE</scope>
</reference>
<reference evidence="3" key="1">
    <citation type="journal article" date="2022" name="Int. J. Mol. Sci.">
        <title>Draft Genome of Tanacetum Coccineum: Genomic Comparison of Closely Related Tanacetum-Family Plants.</title>
        <authorList>
            <person name="Yamashiro T."/>
            <person name="Shiraishi A."/>
            <person name="Nakayama K."/>
            <person name="Satake H."/>
        </authorList>
    </citation>
    <scope>NUCLEOTIDE SEQUENCE</scope>
</reference>
<evidence type="ECO:0000313" key="3">
    <source>
        <dbReference type="EMBL" id="GJT19062.1"/>
    </source>
</evidence>
<evidence type="ECO:0000256" key="1">
    <source>
        <dbReference type="SAM" id="Coils"/>
    </source>
</evidence>
<sequence length="747" mass="84104">MMSTNDKESSVVGTDNHPPMLEEIDFDSWKIRIERYIRGKPQGKLIWKSVTNRPSPHPMITVTTGEDPSSLEEYQISQQLTFILGQSYEQHAMKTLSKMNQTSGNTDPLAYMAKATQSSSSLLQYVPLPSQHAPAPQQAPQKGDKALLIEAKEKGVVLDAEAEAFLADVECTIPYAEPLAITTTTTFEVSQEDAYDSDVDEAPLAAAAFMSNLIQTGPSTREGINKESTFSKVHTYDNHFYDDLNDQVSQEMYQEEQIDSDVDLDIDDDDNTIPYHQYQLDNEVKNVPTDVSSAIPDEISMITILDDLRLQLASHIKANEEQSLANDSLKAELERYKTQVQNLEQSKVKRDLEQLVFERNKQKILFTPLWVHDNKETLVQAEVSRTKMCKVSPKPNECLLTESVSKDICSIVLTSDIVVPMGVESKNLELKAEILKYKACFENPQVCNNSSSPELNVIFEINNLREQLQGKDESIKKFKAQINNMKEVSENPNLSNLEFQALETKNTQLKEELTAVRIKNDSLKNENFSIKKRYQDLSKSKASNSNVSSRTVVPEKPKVLTPGLYAMSLKIKSVLEASKSKSKSEKKTNRNFPARSENVKKVENPLRNLNKKNRVDSSLNDRRTEFYECSKTQGHNNANVKHVLKATGKVFASVSSRWKPTRRKFSLGDTCPLTRNTKPEVVPLEKSGSVSTSEPDNNVTVIPRFSEKPLTSYKRKDRKTKDTSTGSPPNAKTQAANYPVIVYPLPF</sequence>
<feature type="compositionally biased region" description="Basic and acidic residues" evidence="2">
    <location>
        <begin position="578"/>
        <end position="588"/>
    </location>
</feature>
<name>A0ABQ5BZ45_9ASTR</name>
<evidence type="ECO:0000313" key="4">
    <source>
        <dbReference type="Proteomes" id="UP001151760"/>
    </source>
</evidence>
<keyword evidence="4" id="KW-1185">Reference proteome</keyword>
<feature type="region of interest" description="Disordered" evidence="2">
    <location>
        <begin position="576"/>
        <end position="600"/>
    </location>
</feature>
<proteinExistence type="predicted"/>
<dbReference type="EMBL" id="BQNB010013687">
    <property type="protein sequence ID" value="GJT19062.1"/>
    <property type="molecule type" value="Genomic_DNA"/>
</dbReference>
<feature type="compositionally biased region" description="Polar residues" evidence="2">
    <location>
        <begin position="726"/>
        <end position="735"/>
    </location>
</feature>
<accession>A0ABQ5BZ45</accession>